<feature type="transmembrane region" description="Helical" evidence="1">
    <location>
        <begin position="12"/>
        <end position="34"/>
    </location>
</feature>
<proteinExistence type="predicted"/>
<feature type="transmembrane region" description="Helical" evidence="1">
    <location>
        <begin position="74"/>
        <end position="99"/>
    </location>
</feature>
<feature type="transmembrane region" description="Helical" evidence="1">
    <location>
        <begin position="177"/>
        <end position="198"/>
    </location>
</feature>
<reference evidence="2" key="1">
    <citation type="submission" date="2018-05" db="EMBL/GenBank/DDBJ databases">
        <authorList>
            <person name="Lanie J.A."/>
            <person name="Ng W.-L."/>
            <person name="Kazmierczak K.M."/>
            <person name="Andrzejewski T.M."/>
            <person name="Davidsen T.M."/>
            <person name="Wayne K.J."/>
            <person name="Tettelin H."/>
            <person name="Glass J.I."/>
            <person name="Rusch D."/>
            <person name="Podicherti R."/>
            <person name="Tsui H.-C.T."/>
            <person name="Winkler M.E."/>
        </authorList>
    </citation>
    <scope>NUCLEOTIDE SEQUENCE</scope>
</reference>
<evidence type="ECO:0008006" key="3">
    <source>
        <dbReference type="Google" id="ProtNLM"/>
    </source>
</evidence>
<feature type="transmembrane region" description="Helical" evidence="1">
    <location>
        <begin position="119"/>
        <end position="138"/>
    </location>
</feature>
<gene>
    <name evidence="2" type="ORF">METZ01_LOCUS433254</name>
</gene>
<dbReference type="InterPro" id="IPR018710">
    <property type="entry name" value="DUF2232"/>
</dbReference>
<dbReference type="AlphaFoldDB" id="A0A382YBD6"/>
<name>A0A382YBD6_9ZZZZ</name>
<dbReference type="Pfam" id="PF09991">
    <property type="entry name" value="DUF2232"/>
    <property type="match status" value="1"/>
</dbReference>
<accession>A0A382YBD6</accession>
<keyword evidence="1" id="KW-0472">Membrane</keyword>
<evidence type="ECO:0000313" key="2">
    <source>
        <dbReference type="EMBL" id="SVD80400.1"/>
    </source>
</evidence>
<dbReference type="EMBL" id="UINC01174333">
    <property type="protein sequence ID" value="SVD80400.1"/>
    <property type="molecule type" value="Genomic_DNA"/>
</dbReference>
<protein>
    <recommendedName>
        <fullName evidence="3">DUF2232 domain-containing protein</fullName>
    </recommendedName>
</protein>
<feature type="transmembrane region" description="Helical" evidence="1">
    <location>
        <begin position="145"/>
        <end position="165"/>
    </location>
</feature>
<organism evidence="2">
    <name type="scientific">marine metagenome</name>
    <dbReference type="NCBI Taxonomy" id="408172"/>
    <lineage>
        <taxon>unclassified sequences</taxon>
        <taxon>metagenomes</taxon>
        <taxon>ecological metagenomes</taxon>
    </lineage>
</organism>
<evidence type="ECO:0000256" key="1">
    <source>
        <dbReference type="SAM" id="Phobius"/>
    </source>
</evidence>
<keyword evidence="1" id="KW-0812">Transmembrane</keyword>
<sequence>LATGYSDWYPVGYILAKLVGYGAMVLILAVAVSFDTEGGFRGVIDKLIADIFERRLTIGGQLNVSDLKYQIVSFFPSIAVVVWLLILSLNSVFAQAILTWKGVELRPTPSYSNLTAPEWLYWVLVASATIALIGKGSYEYVGRNLAIVFAAPFFYIGLGIIHGMVRRIASPNLALTAFYIFVIILGWPILAVAGLGFFEPWTNLRRRYDCQNTGAQEEKKWK</sequence>
<feature type="non-terminal residue" evidence="2">
    <location>
        <position position="1"/>
    </location>
</feature>
<keyword evidence="1" id="KW-1133">Transmembrane helix</keyword>